<dbReference type="InterPro" id="IPR046341">
    <property type="entry name" value="SET_dom_sf"/>
</dbReference>
<keyword evidence="13" id="KW-1185">Reference proteome</keyword>
<sequence>MYCWQIYDRNNKPSHVIDAADSGRSNWLRYVNCARHWREQNLLAYQYQGELYYRTIKIIPRFTELMVFYGSEFANSLHINLSKYNSPPGYAQKFGVPAAKKPKIDNIQKTVETNTSKINKTEKTEENAKTRLKAKPSKLKPTINKGKQIVTKTKSNISNKNNSVLDISICNNNDSNFKCKMCNYMGISDDDLGKHNLNHSNKVFYSKNCLNGRIANNSEKPYKCDICQKCFTQKIDLVRHIRIHTGEKPYKCDICKKRFHQKPHLVTHIRIHTGEKPYKCDICQKCFNQKPSLDTHIRIHTGEKPYKCDICQKCFSVKSHLDTHTRIHTGEKPYKCDRCQKCFSVKCSLDTHIRIHTGQSLTNVIDVRNVLLKNPI</sequence>
<evidence type="ECO:0000256" key="8">
    <source>
        <dbReference type="ARBA" id="ARBA00023125"/>
    </source>
</evidence>
<dbReference type="PROSITE" id="PS50157">
    <property type="entry name" value="ZINC_FINGER_C2H2_2"/>
    <property type="match status" value="5"/>
</dbReference>
<organism evidence="13 14">
    <name type="scientific">Trichoplusia ni</name>
    <name type="common">Cabbage looper</name>
    <dbReference type="NCBI Taxonomy" id="7111"/>
    <lineage>
        <taxon>Eukaryota</taxon>
        <taxon>Metazoa</taxon>
        <taxon>Ecdysozoa</taxon>
        <taxon>Arthropoda</taxon>
        <taxon>Hexapoda</taxon>
        <taxon>Insecta</taxon>
        <taxon>Pterygota</taxon>
        <taxon>Neoptera</taxon>
        <taxon>Endopterygota</taxon>
        <taxon>Lepidoptera</taxon>
        <taxon>Glossata</taxon>
        <taxon>Ditrysia</taxon>
        <taxon>Noctuoidea</taxon>
        <taxon>Noctuidae</taxon>
        <taxon>Plusiinae</taxon>
        <taxon>Trichoplusia</taxon>
    </lineage>
</organism>
<reference evidence="14" key="1">
    <citation type="submission" date="2025-08" db="UniProtKB">
        <authorList>
            <consortium name="RefSeq"/>
        </authorList>
    </citation>
    <scope>IDENTIFICATION</scope>
</reference>
<feature type="domain" description="C2H2-type" evidence="12">
    <location>
        <begin position="250"/>
        <end position="277"/>
    </location>
</feature>
<dbReference type="RefSeq" id="XP_026748017.1">
    <property type="nucleotide sequence ID" value="XM_026892216.1"/>
</dbReference>
<feature type="domain" description="C2H2-type" evidence="12">
    <location>
        <begin position="278"/>
        <end position="305"/>
    </location>
</feature>
<evidence type="ECO:0000259" key="12">
    <source>
        <dbReference type="PROSITE" id="PS50157"/>
    </source>
</evidence>
<evidence type="ECO:0000256" key="4">
    <source>
        <dbReference type="ARBA" id="ARBA00022737"/>
    </source>
</evidence>
<dbReference type="GeneID" id="113508987"/>
<dbReference type="Gene3D" id="3.30.160.60">
    <property type="entry name" value="Classic Zinc Finger"/>
    <property type="match status" value="5"/>
</dbReference>
<evidence type="ECO:0000256" key="5">
    <source>
        <dbReference type="ARBA" id="ARBA00022771"/>
    </source>
</evidence>
<dbReference type="Pfam" id="PF00096">
    <property type="entry name" value="zf-C2H2"/>
    <property type="match status" value="5"/>
</dbReference>
<dbReference type="GO" id="GO:0003677">
    <property type="term" value="F:DNA binding"/>
    <property type="evidence" value="ECO:0007669"/>
    <property type="project" value="UniProtKB-KW"/>
</dbReference>
<dbReference type="InterPro" id="IPR013087">
    <property type="entry name" value="Znf_C2H2_type"/>
</dbReference>
<gene>
    <name evidence="14" type="primary">LOC113508987</name>
</gene>
<dbReference type="GO" id="GO:0008270">
    <property type="term" value="F:zinc ion binding"/>
    <property type="evidence" value="ECO:0007669"/>
    <property type="project" value="UniProtKB-KW"/>
</dbReference>
<dbReference type="Pfam" id="PF21549">
    <property type="entry name" value="PRDM2_PR"/>
    <property type="match status" value="1"/>
</dbReference>
<dbReference type="GO" id="GO:0008170">
    <property type="term" value="F:N-methyltransferase activity"/>
    <property type="evidence" value="ECO:0007669"/>
    <property type="project" value="UniProtKB-ARBA"/>
</dbReference>
<evidence type="ECO:0000256" key="1">
    <source>
        <dbReference type="ARBA" id="ARBA00004123"/>
    </source>
</evidence>
<comment type="subcellular location">
    <subcellularLocation>
        <location evidence="1">Nucleus</location>
    </subcellularLocation>
</comment>
<dbReference type="InterPro" id="IPR050331">
    <property type="entry name" value="Zinc_finger"/>
</dbReference>
<dbReference type="FunFam" id="3.30.160.60:FF:001767">
    <property type="entry name" value="Zinc finger protein 629"/>
    <property type="match status" value="1"/>
</dbReference>
<feature type="domain" description="C2H2-type" evidence="12">
    <location>
        <begin position="334"/>
        <end position="361"/>
    </location>
</feature>
<comment type="similarity">
    <text evidence="2">Belongs to the krueppel C2H2-type zinc-finger protein family.</text>
</comment>
<keyword evidence="8" id="KW-0238">DNA-binding</keyword>
<dbReference type="GO" id="GO:0008757">
    <property type="term" value="F:S-adenosylmethionine-dependent methyltransferase activity"/>
    <property type="evidence" value="ECO:0007669"/>
    <property type="project" value="UniProtKB-ARBA"/>
</dbReference>
<evidence type="ECO:0000256" key="6">
    <source>
        <dbReference type="ARBA" id="ARBA00022833"/>
    </source>
</evidence>
<evidence type="ECO:0000256" key="10">
    <source>
        <dbReference type="ARBA" id="ARBA00023242"/>
    </source>
</evidence>
<dbReference type="KEGG" id="tnl:113508987"/>
<dbReference type="Proteomes" id="UP000322000">
    <property type="component" value="Chromosome 3"/>
</dbReference>
<keyword evidence="3" id="KW-0479">Metal-binding</keyword>
<keyword evidence="5 11" id="KW-0863">Zinc-finger</keyword>
<keyword evidence="10" id="KW-0539">Nucleus</keyword>
<dbReference type="InParanoid" id="A0A7E5X612"/>
<dbReference type="PROSITE" id="PS00028">
    <property type="entry name" value="ZINC_FINGER_C2H2_1"/>
    <property type="match status" value="5"/>
</dbReference>
<dbReference type="OrthoDB" id="40579at2759"/>
<evidence type="ECO:0000256" key="9">
    <source>
        <dbReference type="ARBA" id="ARBA00023163"/>
    </source>
</evidence>
<dbReference type="GO" id="GO:0005634">
    <property type="term" value="C:nucleus"/>
    <property type="evidence" value="ECO:0007669"/>
    <property type="project" value="UniProtKB-SubCell"/>
</dbReference>
<dbReference type="FunFam" id="3.30.160.60:FF:002343">
    <property type="entry name" value="Zinc finger protein 33A"/>
    <property type="match status" value="2"/>
</dbReference>
<evidence type="ECO:0000256" key="7">
    <source>
        <dbReference type="ARBA" id="ARBA00023015"/>
    </source>
</evidence>
<keyword evidence="9" id="KW-0804">Transcription</keyword>
<protein>
    <submittedName>
        <fullName evidence="14">Zinc finger protein 723-like isoform X1</fullName>
    </submittedName>
</protein>
<dbReference type="PANTHER" id="PTHR16515">
    <property type="entry name" value="PR DOMAIN ZINC FINGER PROTEIN"/>
    <property type="match status" value="1"/>
</dbReference>
<evidence type="ECO:0000313" key="14">
    <source>
        <dbReference type="RefSeq" id="XP_026748017.1"/>
    </source>
</evidence>
<evidence type="ECO:0000256" key="2">
    <source>
        <dbReference type="ARBA" id="ARBA00006991"/>
    </source>
</evidence>
<dbReference type="Gene3D" id="2.170.270.10">
    <property type="entry name" value="SET domain"/>
    <property type="match status" value="1"/>
</dbReference>
<dbReference type="FunFam" id="3.30.160.60:FF:000557">
    <property type="entry name" value="zinc finger and SCAN domain-containing protein 29"/>
    <property type="match status" value="1"/>
</dbReference>
<keyword evidence="6" id="KW-0862">Zinc</keyword>
<dbReference type="FunFam" id="3.30.160.60:FF:001506">
    <property type="entry name" value="Zinc finger protein"/>
    <property type="match status" value="1"/>
</dbReference>
<keyword evidence="7" id="KW-0805">Transcription regulation</keyword>
<feature type="domain" description="C2H2-type" evidence="12">
    <location>
        <begin position="306"/>
        <end position="333"/>
    </location>
</feature>
<dbReference type="SUPFAM" id="SSF57667">
    <property type="entry name" value="beta-beta-alpha zinc fingers"/>
    <property type="match status" value="3"/>
</dbReference>
<dbReference type="PANTHER" id="PTHR16515:SF49">
    <property type="entry name" value="GASTRULA ZINC FINGER PROTEIN XLCGF49.1-LIKE-RELATED"/>
    <property type="match status" value="1"/>
</dbReference>
<evidence type="ECO:0000256" key="11">
    <source>
        <dbReference type="PROSITE-ProRule" id="PRU00042"/>
    </source>
</evidence>
<dbReference type="GO" id="GO:0008276">
    <property type="term" value="F:protein methyltransferase activity"/>
    <property type="evidence" value="ECO:0007669"/>
    <property type="project" value="UniProtKB-ARBA"/>
</dbReference>
<dbReference type="SMART" id="SM00355">
    <property type="entry name" value="ZnF_C2H2"/>
    <property type="match status" value="6"/>
</dbReference>
<proteinExistence type="inferred from homology"/>
<evidence type="ECO:0000256" key="3">
    <source>
        <dbReference type="ARBA" id="ARBA00022723"/>
    </source>
</evidence>
<dbReference type="AlphaFoldDB" id="A0A7E5X612"/>
<name>A0A7E5X612_TRINI</name>
<keyword evidence="4" id="KW-0677">Repeat</keyword>
<dbReference type="InterPro" id="IPR001214">
    <property type="entry name" value="SET_dom"/>
</dbReference>
<dbReference type="InterPro" id="IPR036236">
    <property type="entry name" value="Znf_C2H2_sf"/>
</dbReference>
<accession>A0A7E5X612</accession>
<evidence type="ECO:0000313" key="13">
    <source>
        <dbReference type="Proteomes" id="UP000322000"/>
    </source>
</evidence>
<dbReference type="GO" id="GO:0006355">
    <property type="term" value="P:regulation of DNA-templated transcription"/>
    <property type="evidence" value="ECO:0007669"/>
    <property type="project" value="UniProtKB-ARBA"/>
</dbReference>
<feature type="domain" description="C2H2-type" evidence="12">
    <location>
        <begin position="222"/>
        <end position="249"/>
    </location>
</feature>